<sequence>MIYTANLMILTALVEHTAKSTANDSNPSARHLLAKLDYLSTWEVSDLLTSALIYESPMVDMGYGIPDYYDIHPAYRTLADVDKFISELHNGGTKLMTDLVVSHTLSQVNHYAAPNEATGLNWENPGVRWFLGFRMDVINLIPKYRYFADGPRLHEFFRGMRKEVLDKYDTVTVGETPYVYGEAQILRVVHPEMGSLDMTSMFEHTEVDSEVKRITNRLQHLMIEHNGWNSIFCENHDSPRAVTRFTDDSDEYREELGMRNVPLSWLIEGYKDVEALNYWKRLAIAENIMRHKVCDNAHTPIQWGSSPNAGFCPVDVRPWMRVNDDYRTVNPAEQLANVFVYGDFELLDLDHSRVYAYRRFSNNEAWVLVLNFLEESVDWDCQDLASLLQVDRDISTKVKLKEWVVGNYKVGNPEHELNAKIRLRP</sequence>
<dbReference type="GO" id="GO:0004574">
    <property type="term" value="F:oligo-1,6-glucosidase activity"/>
    <property type="evidence" value="ECO:0007669"/>
    <property type="project" value="TreeGrafter"/>
</dbReference>
<keyword evidence="2" id="KW-0732">Signal</keyword>
<gene>
    <name evidence="4" type="ORF">AOQ84DRAFT_399597</name>
</gene>
<protein>
    <submittedName>
        <fullName evidence="4">Glycoside hydrolase family 13 protein</fullName>
    </submittedName>
</protein>
<keyword evidence="4" id="KW-0378">Hydrolase</keyword>
<dbReference type="InterPro" id="IPR006047">
    <property type="entry name" value="GH13_cat_dom"/>
</dbReference>
<proteinExistence type="inferred from homology"/>
<dbReference type="GO" id="GO:0000025">
    <property type="term" value="P:maltose catabolic process"/>
    <property type="evidence" value="ECO:0007669"/>
    <property type="project" value="TreeGrafter"/>
</dbReference>
<dbReference type="OrthoDB" id="1740265at2759"/>
<evidence type="ECO:0000313" key="4">
    <source>
        <dbReference type="EMBL" id="OCL05380.1"/>
    </source>
</evidence>
<dbReference type="GO" id="GO:0033934">
    <property type="term" value="F:glucan 1,4-alpha-maltotriohydrolase activity"/>
    <property type="evidence" value="ECO:0007669"/>
    <property type="project" value="TreeGrafter"/>
</dbReference>
<dbReference type="AlphaFoldDB" id="A0A8E2EV14"/>
<dbReference type="Proteomes" id="UP000250140">
    <property type="component" value="Unassembled WGS sequence"/>
</dbReference>
<keyword evidence="5" id="KW-1185">Reference proteome</keyword>
<feature type="chain" id="PRO_5034980853" evidence="2">
    <location>
        <begin position="23"/>
        <end position="425"/>
    </location>
</feature>
<dbReference type="SUPFAM" id="SSF51011">
    <property type="entry name" value="Glycosyl hydrolase domain"/>
    <property type="match status" value="1"/>
</dbReference>
<dbReference type="GO" id="GO:0004575">
    <property type="term" value="F:sucrose alpha-glucosidase activity"/>
    <property type="evidence" value="ECO:0007669"/>
    <property type="project" value="TreeGrafter"/>
</dbReference>
<reference evidence="4 5" key="1">
    <citation type="journal article" date="2016" name="Nat. Commun.">
        <title>Ectomycorrhizal ecology is imprinted in the genome of the dominant symbiotic fungus Cenococcum geophilum.</title>
        <authorList>
            <consortium name="DOE Joint Genome Institute"/>
            <person name="Peter M."/>
            <person name="Kohler A."/>
            <person name="Ohm R.A."/>
            <person name="Kuo A."/>
            <person name="Krutzmann J."/>
            <person name="Morin E."/>
            <person name="Arend M."/>
            <person name="Barry K.W."/>
            <person name="Binder M."/>
            <person name="Choi C."/>
            <person name="Clum A."/>
            <person name="Copeland A."/>
            <person name="Grisel N."/>
            <person name="Haridas S."/>
            <person name="Kipfer T."/>
            <person name="LaButti K."/>
            <person name="Lindquist E."/>
            <person name="Lipzen A."/>
            <person name="Maire R."/>
            <person name="Meier B."/>
            <person name="Mihaltcheva S."/>
            <person name="Molinier V."/>
            <person name="Murat C."/>
            <person name="Poggeler S."/>
            <person name="Quandt C.A."/>
            <person name="Sperisen C."/>
            <person name="Tritt A."/>
            <person name="Tisserant E."/>
            <person name="Crous P.W."/>
            <person name="Henrissat B."/>
            <person name="Nehls U."/>
            <person name="Egli S."/>
            <person name="Spatafora J.W."/>
            <person name="Grigoriev I.V."/>
            <person name="Martin F.M."/>
        </authorList>
    </citation>
    <scope>NUCLEOTIDE SEQUENCE [LARGE SCALE GENOMIC DNA]</scope>
    <source>
        <strain evidence="4 5">CBS 207.34</strain>
    </source>
</reference>
<comment type="similarity">
    <text evidence="1">Belongs to the glycosyl hydrolase 13 family.</text>
</comment>
<dbReference type="Gene3D" id="3.20.20.80">
    <property type="entry name" value="Glycosidases"/>
    <property type="match status" value="2"/>
</dbReference>
<dbReference type="PANTHER" id="PTHR10357:SF232">
    <property type="entry name" value="GLYCOSYL HYDROLASE FAMILY 13 CATALYTIC DOMAIN-CONTAINING PROTEIN"/>
    <property type="match status" value="1"/>
</dbReference>
<dbReference type="InterPro" id="IPR013780">
    <property type="entry name" value="Glyco_hydro_b"/>
</dbReference>
<dbReference type="SUPFAM" id="SSF51445">
    <property type="entry name" value="(Trans)glycosidases"/>
    <property type="match status" value="1"/>
</dbReference>
<dbReference type="GO" id="GO:0005987">
    <property type="term" value="P:sucrose catabolic process"/>
    <property type="evidence" value="ECO:0007669"/>
    <property type="project" value="TreeGrafter"/>
</dbReference>
<dbReference type="GO" id="GO:0004556">
    <property type="term" value="F:alpha-amylase activity"/>
    <property type="evidence" value="ECO:0007669"/>
    <property type="project" value="TreeGrafter"/>
</dbReference>
<feature type="signal peptide" evidence="2">
    <location>
        <begin position="1"/>
        <end position="22"/>
    </location>
</feature>
<dbReference type="Gene3D" id="2.60.40.1180">
    <property type="entry name" value="Golgi alpha-mannosidase II"/>
    <property type="match status" value="1"/>
</dbReference>
<dbReference type="Pfam" id="PF00128">
    <property type="entry name" value="Alpha-amylase"/>
    <property type="match status" value="2"/>
</dbReference>
<name>A0A8E2EV14_9PEZI</name>
<dbReference type="EMBL" id="KV750307">
    <property type="protein sequence ID" value="OCL05380.1"/>
    <property type="molecule type" value="Genomic_DNA"/>
</dbReference>
<feature type="domain" description="Glycosyl hydrolase family 13 catalytic" evidence="3">
    <location>
        <begin position="23"/>
        <end position="285"/>
    </location>
</feature>
<dbReference type="SMART" id="SM00642">
    <property type="entry name" value="Aamy"/>
    <property type="match status" value="1"/>
</dbReference>
<organism evidence="4 5">
    <name type="scientific">Glonium stellatum</name>
    <dbReference type="NCBI Taxonomy" id="574774"/>
    <lineage>
        <taxon>Eukaryota</taxon>
        <taxon>Fungi</taxon>
        <taxon>Dikarya</taxon>
        <taxon>Ascomycota</taxon>
        <taxon>Pezizomycotina</taxon>
        <taxon>Dothideomycetes</taxon>
        <taxon>Pleosporomycetidae</taxon>
        <taxon>Gloniales</taxon>
        <taxon>Gloniaceae</taxon>
        <taxon>Glonium</taxon>
    </lineage>
</organism>
<evidence type="ECO:0000256" key="1">
    <source>
        <dbReference type="ARBA" id="ARBA00008061"/>
    </source>
</evidence>
<dbReference type="InterPro" id="IPR017853">
    <property type="entry name" value="GH"/>
</dbReference>
<evidence type="ECO:0000313" key="5">
    <source>
        <dbReference type="Proteomes" id="UP000250140"/>
    </source>
</evidence>
<evidence type="ECO:0000259" key="3">
    <source>
        <dbReference type="SMART" id="SM00642"/>
    </source>
</evidence>
<evidence type="ECO:0000256" key="2">
    <source>
        <dbReference type="SAM" id="SignalP"/>
    </source>
</evidence>
<dbReference type="PANTHER" id="PTHR10357">
    <property type="entry name" value="ALPHA-AMYLASE FAMILY MEMBER"/>
    <property type="match status" value="1"/>
</dbReference>
<accession>A0A8E2EV14</accession>